<accession>A0A7Y0FPY2</accession>
<sequence length="166" mass="17012">MDLQQQFEAAAQQVNNLSDAEAAKHMTDLYGLYKQATEGDVNMQPGEVAATEADKASGPAGLSQAQWESWDKYKGTSEDDAKRQYVAKVAEITGGPAGASGTEAGAVATDDHTGAPDAPRVQTAEKENDTTAPQPGFGPGQATGGLRGDITAGAPYGGEDALKGAQ</sequence>
<evidence type="ECO:0000259" key="3">
    <source>
        <dbReference type="PROSITE" id="PS51228"/>
    </source>
</evidence>
<dbReference type="SUPFAM" id="SSF47027">
    <property type="entry name" value="Acyl-CoA binding protein"/>
    <property type="match status" value="1"/>
</dbReference>
<dbReference type="PANTHER" id="PTHR23310:SF62">
    <property type="entry name" value="ACYL-COA BINDING PROTEIN 1, ISOFORM A"/>
    <property type="match status" value="1"/>
</dbReference>
<feature type="compositionally biased region" description="Gly residues" evidence="2">
    <location>
        <begin position="137"/>
        <end position="147"/>
    </location>
</feature>
<dbReference type="GO" id="GO:0006631">
    <property type="term" value="P:fatty acid metabolic process"/>
    <property type="evidence" value="ECO:0007669"/>
    <property type="project" value="TreeGrafter"/>
</dbReference>
<comment type="caution">
    <text evidence="4">The sequence shown here is derived from an EMBL/GenBank/DDBJ whole genome shotgun (WGS) entry which is preliminary data.</text>
</comment>
<dbReference type="InterPro" id="IPR035984">
    <property type="entry name" value="Acyl-CoA-binding_sf"/>
</dbReference>
<dbReference type="InterPro" id="IPR014352">
    <property type="entry name" value="FERM/acyl-CoA-bd_prot_sf"/>
</dbReference>
<dbReference type="EMBL" id="JABBGH010000005">
    <property type="protein sequence ID" value="NML68041.1"/>
    <property type="molecule type" value="Genomic_DNA"/>
</dbReference>
<dbReference type="Proteomes" id="UP000559626">
    <property type="component" value="Unassembled WGS sequence"/>
</dbReference>
<proteinExistence type="predicted"/>
<evidence type="ECO:0000256" key="2">
    <source>
        <dbReference type="SAM" id="MobiDB-lite"/>
    </source>
</evidence>
<gene>
    <name evidence="4" type="ORF">HHL22_22820</name>
</gene>
<protein>
    <submittedName>
        <fullName evidence="4">Acyl-CoA-binding protein</fullName>
    </submittedName>
</protein>
<evidence type="ECO:0000256" key="1">
    <source>
        <dbReference type="ARBA" id="ARBA00023121"/>
    </source>
</evidence>
<name>A0A7Y0FPY2_9BACT</name>
<dbReference type="Pfam" id="PF00887">
    <property type="entry name" value="ACBP"/>
    <property type="match status" value="1"/>
</dbReference>
<dbReference type="AlphaFoldDB" id="A0A7Y0FPY2"/>
<reference evidence="4 5" key="1">
    <citation type="submission" date="2020-04" db="EMBL/GenBank/DDBJ databases">
        <title>Hymenobacter polaris sp. nov., isolated from Arctic soil.</title>
        <authorList>
            <person name="Dahal R.H."/>
        </authorList>
    </citation>
    <scope>NUCLEOTIDE SEQUENCE [LARGE SCALE GENOMIC DNA]</scope>
    <source>
        <strain evidence="4 5">RP-2-7</strain>
    </source>
</reference>
<keyword evidence="1" id="KW-0446">Lipid-binding</keyword>
<dbReference type="PANTHER" id="PTHR23310">
    <property type="entry name" value="ACYL-COA-BINDING PROTEIN, ACBP"/>
    <property type="match status" value="1"/>
</dbReference>
<evidence type="ECO:0000313" key="4">
    <source>
        <dbReference type="EMBL" id="NML68041.1"/>
    </source>
</evidence>
<feature type="domain" description="ACB" evidence="3">
    <location>
        <begin position="3"/>
        <end position="98"/>
    </location>
</feature>
<dbReference type="PROSITE" id="PS51228">
    <property type="entry name" value="ACB_2"/>
    <property type="match status" value="1"/>
</dbReference>
<dbReference type="RefSeq" id="WP_169533748.1">
    <property type="nucleotide sequence ID" value="NZ_JABBGH010000005.1"/>
</dbReference>
<dbReference type="GO" id="GO:0000062">
    <property type="term" value="F:fatty-acyl-CoA binding"/>
    <property type="evidence" value="ECO:0007669"/>
    <property type="project" value="InterPro"/>
</dbReference>
<organism evidence="4 5">
    <name type="scientific">Hymenobacter polaris</name>
    <dbReference type="NCBI Taxonomy" id="2682546"/>
    <lineage>
        <taxon>Bacteria</taxon>
        <taxon>Pseudomonadati</taxon>
        <taxon>Bacteroidota</taxon>
        <taxon>Cytophagia</taxon>
        <taxon>Cytophagales</taxon>
        <taxon>Hymenobacteraceae</taxon>
        <taxon>Hymenobacter</taxon>
    </lineage>
</organism>
<feature type="region of interest" description="Disordered" evidence="2">
    <location>
        <begin position="94"/>
        <end position="166"/>
    </location>
</feature>
<keyword evidence="5" id="KW-1185">Reference proteome</keyword>
<dbReference type="Gene3D" id="1.20.80.10">
    <property type="match status" value="1"/>
</dbReference>
<dbReference type="InterPro" id="IPR000582">
    <property type="entry name" value="Acyl-CoA-binding_protein"/>
</dbReference>
<dbReference type="PRINTS" id="PR00689">
    <property type="entry name" value="ACOABINDINGP"/>
</dbReference>
<evidence type="ECO:0000313" key="5">
    <source>
        <dbReference type="Proteomes" id="UP000559626"/>
    </source>
</evidence>